<dbReference type="SUPFAM" id="SSF52540">
    <property type="entry name" value="P-loop containing nucleoside triphosphate hydrolases"/>
    <property type="match status" value="1"/>
</dbReference>
<keyword evidence="7" id="KW-1185">Reference proteome</keyword>
<evidence type="ECO:0000256" key="3">
    <source>
        <dbReference type="ARBA" id="ARBA00022741"/>
    </source>
</evidence>
<dbReference type="KEGG" id="acj:ACAM_0409"/>
<evidence type="ECO:0000259" key="5">
    <source>
        <dbReference type="PROSITE" id="PS50893"/>
    </source>
</evidence>
<dbReference type="SMART" id="SM00382">
    <property type="entry name" value="AAA"/>
    <property type="match status" value="1"/>
</dbReference>
<accession>U3TD29</accession>
<name>U3TD29_9CREN</name>
<comment type="similarity">
    <text evidence="1">Belongs to the ABC transporter superfamily.</text>
</comment>
<organism evidence="6 7">
    <name type="scientific">Aeropyrum camini SY1 = JCM 12091</name>
    <dbReference type="NCBI Taxonomy" id="1198449"/>
    <lineage>
        <taxon>Archaea</taxon>
        <taxon>Thermoproteota</taxon>
        <taxon>Thermoprotei</taxon>
        <taxon>Desulfurococcales</taxon>
        <taxon>Desulfurococcaceae</taxon>
        <taxon>Aeropyrum</taxon>
    </lineage>
</organism>
<dbReference type="GO" id="GO:0005524">
    <property type="term" value="F:ATP binding"/>
    <property type="evidence" value="ECO:0007669"/>
    <property type="project" value="UniProtKB-KW"/>
</dbReference>
<dbReference type="Pfam" id="PF00005">
    <property type="entry name" value="ABC_tran"/>
    <property type="match status" value="1"/>
</dbReference>
<keyword evidence="3" id="KW-0547">Nucleotide-binding</keyword>
<evidence type="ECO:0000256" key="1">
    <source>
        <dbReference type="ARBA" id="ARBA00005417"/>
    </source>
</evidence>
<dbReference type="InterPro" id="IPR003593">
    <property type="entry name" value="AAA+_ATPase"/>
</dbReference>
<reference evidence="6 7" key="1">
    <citation type="journal article" date="2013" name="Appl. Environ. Microbiol.">
        <title>Variation of the Virus-Related Elements within Syntenic Genomes of the Hyperthermophilic Archaeon Aeropyrum.</title>
        <authorList>
            <person name="Daifuku T."/>
            <person name="Yoshida T."/>
            <person name="Kitamura T."/>
            <person name="Kawaichi S."/>
            <person name="Inoue T."/>
            <person name="Nomura K."/>
            <person name="Yoshida Y."/>
            <person name="Kuno S."/>
            <person name="Sako Y."/>
        </authorList>
    </citation>
    <scope>NUCLEOTIDE SEQUENCE [LARGE SCALE GENOMIC DNA]</scope>
    <source>
        <strain evidence="6 7">SY1</strain>
    </source>
</reference>
<proteinExistence type="inferred from homology"/>
<dbReference type="GeneID" id="17109893"/>
<gene>
    <name evidence="6" type="ORF">ACAM_0409</name>
</gene>
<dbReference type="InterPro" id="IPR003439">
    <property type="entry name" value="ABC_transporter-like_ATP-bd"/>
</dbReference>
<evidence type="ECO:0000256" key="4">
    <source>
        <dbReference type="ARBA" id="ARBA00022840"/>
    </source>
</evidence>
<dbReference type="GO" id="GO:0016887">
    <property type="term" value="F:ATP hydrolysis activity"/>
    <property type="evidence" value="ECO:0007669"/>
    <property type="project" value="InterPro"/>
</dbReference>
<keyword evidence="4 6" id="KW-0067">ATP-binding</keyword>
<dbReference type="PROSITE" id="PS50893">
    <property type="entry name" value="ABC_TRANSPORTER_2"/>
    <property type="match status" value="1"/>
</dbReference>
<protein>
    <submittedName>
        <fullName evidence="6">ABC transporter ATP-binding protein</fullName>
    </submittedName>
</protein>
<dbReference type="AlphaFoldDB" id="U3TD29"/>
<dbReference type="RefSeq" id="WP_022541154.1">
    <property type="nucleotide sequence ID" value="NC_022521.1"/>
</dbReference>
<dbReference type="InterPro" id="IPR050153">
    <property type="entry name" value="Metal_Ion_Import_ABC"/>
</dbReference>
<dbReference type="InterPro" id="IPR027417">
    <property type="entry name" value="P-loop_NTPase"/>
</dbReference>
<keyword evidence="2" id="KW-0813">Transport</keyword>
<evidence type="ECO:0000313" key="6">
    <source>
        <dbReference type="EMBL" id="BAN89878.1"/>
    </source>
</evidence>
<dbReference type="eggNOG" id="arCOG00201">
    <property type="taxonomic scope" value="Archaea"/>
</dbReference>
<dbReference type="Proteomes" id="UP000016887">
    <property type="component" value="Chromosome"/>
</dbReference>
<dbReference type="PANTHER" id="PTHR42734">
    <property type="entry name" value="METAL TRANSPORT SYSTEM ATP-BINDING PROTEIN TM_0124-RELATED"/>
    <property type="match status" value="1"/>
</dbReference>
<dbReference type="STRING" id="1198449.ACAM_0409"/>
<dbReference type="EMBL" id="AP012489">
    <property type="protein sequence ID" value="BAN89878.1"/>
    <property type="molecule type" value="Genomic_DNA"/>
</dbReference>
<dbReference type="PANTHER" id="PTHR42734:SF5">
    <property type="entry name" value="IRON TRANSPORT SYSTEM ATP-BINDING PROTEIN HI_0361-RELATED"/>
    <property type="match status" value="1"/>
</dbReference>
<evidence type="ECO:0000256" key="2">
    <source>
        <dbReference type="ARBA" id="ARBA00022448"/>
    </source>
</evidence>
<evidence type="ECO:0000313" key="7">
    <source>
        <dbReference type="Proteomes" id="UP000016887"/>
    </source>
</evidence>
<sequence>MRVRVEDLTVAYNGEAVLSGVNLEFQGPGLVQIIGPNGAGKTTLLKTILGLVKPLRGKVLLDGVEATGRPEVAGRYAGYVPQNPSAPRLSPITVREFVETSLRLRGVARAKERALEVLGSLGLEGEVLEARLWELSMGMLQRAFIARAIASNPRILVMDEPLASIDPAGRREIAGLIAGLARERLVLMTSHEPGLLLGYTKAIVIVNRGVVASGPPSEVYREEVLRRVYGSSVSRGLVLTGEGGAHG</sequence>
<feature type="domain" description="ABC transporter" evidence="5">
    <location>
        <begin position="3"/>
        <end position="233"/>
    </location>
</feature>
<dbReference type="Gene3D" id="3.40.50.300">
    <property type="entry name" value="P-loop containing nucleotide triphosphate hydrolases"/>
    <property type="match status" value="1"/>
</dbReference>